<keyword evidence="8" id="KW-1185">Reference proteome</keyword>
<dbReference type="Pfam" id="PF13901">
    <property type="entry name" value="RH_dom"/>
    <property type="match status" value="1"/>
</dbReference>
<feature type="region of interest" description="Disordered" evidence="5">
    <location>
        <begin position="121"/>
        <end position="154"/>
    </location>
</feature>
<evidence type="ECO:0000256" key="1">
    <source>
        <dbReference type="ARBA" id="ARBA00022723"/>
    </source>
</evidence>
<evidence type="ECO:0000256" key="5">
    <source>
        <dbReference type="SAM" id="MobiDB-lite"/>
    </source>
</evidence>
<feature type="region of interest" description="Disordered" evidence="5">
    <location>
        <begin position="626"/>
        <end position="649"/>
    </location>
</feature>
<organism evidence="7 8">
    <name type="scientific">Vitis vinifera</name>
    <name type="common">Grape</name>
    <dbReference type="NCBI Taxonomy" id="29760"/>
    <lineage>
        <taxon>Eukaryota</taxon>
        <taxon>Viridiplantae</taxon>
        <taxon>Streptophyta</taxon>
        <taxon>Embryophyta</taxon>
        <taxon>Tracheophyta</taxon>
        <taxon>Spermatophyta</taxon>
        <taxon>Magnoliopsida</taxon>
        <taxon>eudicotyledons</taxon>
        <taxon>Gunneridae</taxon>
        <taxon>Pentapetalae</taxon>
        <taxon>rosids</taxon>
        <taxon>Vitales</taxon>
        <taxon>Vitaceae</taxon>
        <taxon>Viteae</taxon>
        <taxon>Vitis</taxon>
    </lineage>
</organism>
<evidence type="ECO:0000313" key="7">
    <source>
        <dbReference type="EMBL" id="WKA08687.1"/>
    </source>
</evidence>
<evidence type="ECO:0000259" key="6">
    <source>
        <dbReference type="PROSITE" id="PS50195"/>
    </source>
</evidence>
<reference evidence="7 8" key="1">
    <citation type="journal article" date="2023" name="Hortic Res">
        <title>The complete reference genome for grapevine (Vitis vinifera L.) genetics and breeding.</title>
        <authorList>
            <person name="Shi X."/>
            <person name="Cao S."/>
            <person name="Wang X."/>
            <person name="Huang S."/>
            <person name="Wang Y."/>
            <person name="Liu Z."/>
            <person name="Liu W."/>
            <person name="Leng X."/>
            <person name="Peng Y."/>
            <person name="Wang N."/>
            <person name="Wang Y."/>
            <person name="Ma Z."/>
            <person name="Xu X."/>
            <person name="Zhang F."/>
            <person name="Xue H."/>
            <person name="Zhong H."/>
            <person name="Wang Y."/>
            <person name="Zhang K."/>
            <person name="Velt A."/>
            <person name="Avia K."/>
            <person name="Holtgrawe D."/>
            <person name="Grimplet J."/>
            <person name="Matus J.T."/>
            <person name="Ware D."/>
            <person name="Wu X."/>
            <person name="Wang H."/>
            <person name="Liu C."/>
            <person name="Fang Y."/>
            <person name="Rustenholz C."/>
            <person name="Cheng Z."/>
            <person name="Xiao H."/>
            <person name="Zhou Y."/>
        </authorList>
    </citation>
    <scope>NUCLEOTIDE SEQUENCE [LARGE SCALE GENOMIC DNA]</scope>
    <source>
        <strain evidence="8">cv. Pinot noir / PN40024</strain>
        <tissue evidence="7">Leaf</tissue>
    </source>
</reference>
<proteinExistence type="predicted"/>
<dbReference type="PANTHER" id="PTHR12326:SF3">
    <property type="entry name" value="DIFFERENTIALLY EXPRESSED IN FDCP 8 HOMOLOG"/>
    <property type="match status" value="1"/>
</dbReference>
<feature type="domain" description="PX" evidence="6">
    <location>
        <begin position="665"/>
        <end position="785"/>
    </location>
</feature>
<keyword evidence="3" id="KW-0863">Zinc-finger</keyword>
<protein>
    <recommendedName>
        <fullName evidence="6">PX domain-containing protein</fullName>
    </recommendedName>
</protein>
<evidence type="ECO:0000256" key="4">
    <source>
        <dbReference type="ARBA" id="ARBA00022833"/>
    </source>
</evidence>
<dbReference type="Pfam" id="PF00787">
    <property type="entry name" value="PX"/>
    <property type="match status" value="1"/>
</dbReference>
<dbReference type="CDD" id="cd06093">
    <property type="entry name" value="PX_domain"/>
    <property type="match status" value="1"/>
</dbReference>
<dbReference type="InterPro" id="IPR036871">
    <property type="entry name" value="PX_dom_sf"/>
</dbReference>
<dbReference type="PROSITE" id="PS50195">
    <property type="entry name" value="PX"/>
    <property type="match status" value="1"/>
</dbReference>
<dbReference type="InterPro" id="IPR001683">
    <property type="entry name" value="PX_dom"/>
</dbReference>
<feature type="compositionally biased region" description="Basic and acidic residues" evidence="5">
    <location>
        <begin position="121"/>
        <end position="144"/>
    </location>
</feature>
<dbReference type="InterPro" id="IPR051366">
    <property type="entry name" value="DEF8"/>
</dbReference>
<sequence>MTDGETAREDSPDPLHEFVPFQGQKSDDSPLSQYSSCGESEFDRYCSANSVMGTPSMCSSSFGTFNECIDSELGFMWSSGLGEDGSLENFSLGGGFDSNCENHGRIAFLGGSDICRNDHGIENREAQSDGERTIKNGSKLRDGEEGSSSQMASLRVESGCGDKGSLLSGLGNECHKENANAKFVEDAMFNDGIAEEDSSSHVVNEVDRYFYGLNLQSNFQFEEREDGNCCEEDGTSSRYEHSEDEDSMYKYGTDDELKTDLNRGKNVQYRQEEKAENGNPLLMNSSLAFGSEDWDDFVQETGESAFPSLMLDKFQEQKEQNLKAEKMLPNSSYVTPIGLQSISETTEGENVLDVPKAIKQVHNLDESEECIKRCSLVPISTGGSEQEEDVKDIYVTINQVQVTDESAEYLKNSSAVFNALRNLGKSEEGEAVRDICETNNQILIQGADGSEEYLQSCSVNNIFETEQDPLAEKATLRIGLNTSNGIMQREQQHGNTSEVLDLGDRQVSDSPELGKPKVQLDPLSYNTVDQVYAPSTEALENRQAGFFKGYKPDPHTSMLENDMWNESKDSPVSSDPFEGHSAPVKMENIELKESYDEVVLDMEEILLESSESPGARFTQGNRTFQSHLPLPLRDGGSTASTSGTDDVYPPLRQLQNIDGVEVIGAKQKKGDVSLGERLVGVKEYTVYKIRVWSGNDQWEVERRYRDFFTLYRRMKTVFSDQGWNLPSPWSSVERESRKIFGNASPDVVAERSVLIQECLRSILHFRFLSSPPNALIWFLSPQNAVPTSFASNTLMPSSTSFNRGVNIENVSALGKTISLVVELQPYKSMKQMLEAQHYTCAGCHKHFDDGKTLVREFVQTFGWGKPRLCEYTGQLFCSMCHTNDTAVLPARVLHHWDFTEYPISQLAKSYLDSIHDQPMLCVSAVNPFLFSKVPALLHVTGVRKKIGAILPYIRCPFRRSVNKGLGSRRYLLESNDFFALRDLIDLSKGAFSALPVMVETVSRKILEHITEQCLICCDVGVPCNGRQACNDPSSFIFPFQEGEVDRCKSCELVFHKSCFRKLTNCPCGVQLRAEEVTGLTKKASGRGGGKEGEAVDLLGRKLSSTGLGGGFLTGLFARARQEKALDHKESDNVILMGSLPSTSL</sequence>
<evidence type="ECO:0000256" key="3">
    <source>
        <dbReference type="ARBA" id="ARBA00022771"/>
    </source>
</evidence>
<dbReference type="SMART" id="SM01175">
    <property type="entry name" value="DUF4206"/>
    <property type="match status" value="1"/>
</dbReference>
<feature type="compositionally biased region" description="Acidic residues" evidence="5">
    <location>
        <begin position="224"/>
        <end position="234"/>
    </location>
</feature>
<keyword evidence="4" id="KW-0862">Zinc</keyword>
<feature type="region of interest" description="Disordered" evidence="5">
    <location>
        <begin position="1"/>
        <end position="33"/>
    </location>
</feature>
<dbReference type="InterPro" id="IPR025258">
    <property type="entry name" value="RH_dom"/>
</dbReference>
<feature type="region of interest" description="Disordered" evidence="5">
    <location>
        <begin position="224"/>
        <end position="250"/>
    </location>
</feature>
<dbReference type="PANTHER" id="PTHR12326">
    <property type="entry name" value="PLECKSTRIN HOMOLOGY DOMAIN CONTAINING PROTEIN"/>
    <property type="match status" value="1"/>
</dbReference>
<keyword evidence="1" id="KW-0479">Metal-binding</keyword>
<feature type="compositionally biased region" description="Basic and acidic residues" evidence="5">
    <location>
        <begin position="1"/>
        <end position="16"/>
    </location>
</feature>
<dbReference type="Proteomes" id="UP001227230">
    <property type="component" value="Chromosome 17"/>
</dbReference>
<dbReference type="EMBL" id="CP126664">
    <property type="protein sequence ID" value="WKA08687.1"/>
    <property type="molecule type" value="Genomic_DNA"/>
</dbReference>
<keyword evidence="2" id="KW-0677">Repeat</keyword>
<evidence type="ECO:0000256" key="2">
    <source>
        <dbReference type="ARBA" id="ARBA00022737"/>
    </source>
</evidence>
<accession>A0ABY9DNS0</accession>
<evidence type="ECO:0000313" key="8">
    <source>
        <dbReference type="Proteomes" id="UP001227230"/>
    </source>
</evidence>
<gene>
    <name evidence="7" type="ORF">VitviT2T_026386</name>
</gene>
<name>A0ABY9DNS0_VITVI</name>
<dbReference type="SUPFAM" id="SSF64268">
    <property type="entry name" value="PX domain"/>
    <property type="match status" value="1"/>
</dbReference>
<dbReference type="Gene3D" id="3.30.1520.10">
    <property type="entry name" value="Phox-like domain"/>
    <property type="match status" value="1"/>
</dbReference>